<dbReference type="GeneID" id="94582358"/>
<organism evidence="1 2">
    <name type="scientific">Yarrowia lipolytica</name>
    <name type="common">Candida lipolytica</name>
    <dbReference type="NCBI Taxonomy" id="4952"/>
    <lineage>
        <taxon>Eukaryota</taxon>
        <taxon>Fungi</taxon>
        <taxon>Dikarya</taxon>
        <taxon>Ascomycota</taxon>
        <taxon>Saccharomycotina</taxon>
        <taxon>Dipodascomycetes</taxon>
        <taxon>Dipodascales</taxon>
        <taxon>Dipodascales incertae sedis</taxon>
        <taxon>Yarrowia</taxon>
    </lineage>
</organism>
<protein>
    <submittedName>
        <fullName evidence="1">Uncharacterized protein</fullName>
    </submittedName>
</protein>
<sequence>MMGRVRGLRRSSNASVSNCHKVSKSINLGTNITLKVPHVSPANLSDLHLEVQKKKVINHHGQQTRSCRNSASWKTTTTFGTSIRPGVFKWLVGRESPM</sequence>
<dbReference type="VEuPathDB" id="FungiDB:YALI1_A08653g"/>
<name>A0A1D8N484_YARLL</name>
<dbReference type="EMBL" id="CP017553">
    <property type="protein sequence ID" value="AOW00420.1"/>
    <property type="molecule type" value="Genomic_DNA"/>
</dbReference>
<evidence type="ECO:0000313" key="1">
    <source>
        <dbReference type="EMBL" id="AOW00420.1"/>
    </source>
</evidence>
<dbReference type="RefSeq" id="XP_068137798.1">
    <property type="nucleotide sequence ID" value="XM_068281697.1"/>
</dbReference>
<dbReference type="AlphaFoldDB" id="A0A1D8N484"/>
<reference evidence="1 2" key="1">
    <citation type="journal article" date="2016" name="PLoS ONE">
        <title>Sequence Assembly of Yarrowia lipolytica Strain W29/CLIB89 Shows Transposable Element Diversity.</title>
        <authorList>
            <person name="Magnan C."/>
            <person name="Yu J."/>
            <person name="Chang I."/>
            <person name="Jahn E."/>
            <person name="Kanomata Y."/>
            <person name="Wu J."/>
            <person name="Zeller M."/>
            <person name="Oakes M."/>
            <person name="Baldi P."/>
            <person name="Sandmeyer S."/>
        </authorList>
    </citation>
    <scope>NUCLEOTIDE SEQUENCE [LARGE SCALE GENOMIC DNA]</scope>
    <source>
        <strain evidence="2">CLIB89(W29)</strain>
    </source>
</reference>
<proteinExistence type="predicted"/>
<accession>A0A1D8N484</accession>
<gene>
    <name evidence="1" type="ORF">YALI1_A08653g</name>
</gene>
<evidence type="ECO:0000313" key="2">
    <source>
        <dbReference type="Proteomes" id="UP000182444"/>
    </source>
</evidence>
<dbReference type="Proteomes" id="UP000182444">
    <property type="component" value="Chromosome 1A"/>
</dbReference>